<dbReference type="Gene3D" id="3.10.20.90">
    <property type="entry name" value="Phosphatidylinositol 3-kinase Catalytic Subunit, Chain A, domain 1"/>
    <property type="match status" value="2"/>
</dbReference>
<keyword evidence="2" id="KW-1017">Isopeptide bond</keyword>
<dbReference type="PROSITE" id="PS00299">
    <property type="entry name" value="UBIQUITIN_1"/>
    <property type="match status" value="2"/>
</dbReference>
<organism evidence="5 6">
    <name type="scientific">Polarella glacialis</name>
    <name type="common">Dinoflagellate</name>
    <dbReference type="NCBI Taxonomy" id="89957"/>
    <lineage>
        <taxon>Eukaryota</taxon>
        <taxon>Sar</taxon>
        <taxon>Alveolata</taxon>
        <taxon>Dinophyceae</taxon>
        <taxon>Suessiales</taxon>
        <taxon>Suessiaceae</taxon>
        <taxon>Polarella</taxon>
    </lineage>
</organism>
<feature type="region of interest" description="Disordered" evidence="3">
    <location>
        <begin position="124"/>
        <end position="153"/>
    </location>
</feature>
<feature type="region of interest" description="Disordered" evidence="3">
    <location>
        <begin position="309"/>
        <end position="399"/>
    </location>
</feature>
<evidence type="ECO:0000313" key="5">
    <source>
        <dbReference type="EMBL" id="CAE8627326.1"/>
    </source>
</evidence>
<dbReference type="PRINTS" id="PR00348">
    <property type="entry name" value="UBIQUITIN"/>
</dbReference>
<feature type="region of interest" description="Disordered" evidence="3">
    <location>
        <begin position="245"/>
        <end position="297"/>
    </location>
</feature>
<evidence type="ECO:0000256" key="3">
    <source>
        <dbReference type="SAM" id="MobiDB-lite"/>
    </source>
</evidence>
<sequence>MQIFVKTLTGKTITLDVDIKDTIDNVKTKIQDKEEIPPGQQRLIFGGRQLEDCRTLSDYNIQKENTFHLVLRLRGGMQNLVKASKSGDGSTQNVGIKIDGKSPCPDCRQKFDDEKAKQMRWKYIHDPNRHQEDNGKTSTSDAEASNTITPPPLHSKAAAVTMMQKLFYEETERCKGHDANDVAARILRRLPEALAKKTPTPLSQNATRLTGDGTKARRAKGLQARPPPKKHDIRLKNKYAMLIEEEESETSEDDAHSAPPPHSMDEGNNKWTKKARVTAPLKLRDTTAKELADEPPPTSIIDFAEEAKHSHEEVYEEHEEHSFPTEETMRSQDEGYEEHDDPPLLSEDLKTKEQTPMPTEKKTKTKFQIRKQQYQRSVKKTKADEPGPPPPPPPMQISVRTPTGEIFTLDIEPDDTIDNVKDKIQEEQRIPPHQQRLMFEGRQLEDSRTPMDYNIKKEDMLHLTFKKQKIACYTLPPPLATLAEGREGRKADTGRDNVLGMLLSPEYRAPLRQLLYEHKDVKLAIGFCTLDQFPRG</sequence>
<dbReference type="InterPro" id="IPR000626">
    <property type="entry name" value="Ubiquitin-like_dom"/>
</dbReference>
<dbReference type="FunFam" id="3.10.20.90:FF:000009">
    <property type="entry name" value="Ubiquitin-60S ribosomal protein"/>
    <property type="match status" value="1"/>
</dbReference>
<feature type="domain" description="Ubiquitin-like" evidence="4">
    <location>
        <begin position="1"/>
        <end position="76"/>
    </location>
</feature>
<evidence type="ECO:0000256" key="1">
    <source>
        <dbReference type="ARBA" id="ARBA00008430"/>
    </source>
</evidence>
<dbReference type="Pfam" id="PF00240">
    <property type="entry name" value="ubiquitin"/>
    <property type="match status" value="2"/>
</dbReference>
<feature type="non-terminal residue" evidence="5">
    <location>
        <position position="1"/>
    </location>
</feature>
<dbReference type="PROSITE" id="PS50053">
    <property type="entry name" value="UBIQUITIN_2"/>
    <property type="match status" value="2"/>
</dbReference>
<feature type="compositionally biased region" description="Basic and acidic residues" evidence="3">
    <location>
        <begin position="282"/>
        <end position="292"/>
    </location>
</feature>
<feature type="compositionally biased region" description="Basic and acidic residues" evidence="3">
    <location>
        <begin position="309"/>
        <end position="333"/>
    </location>
</feature>
<dbReference type="InterPro" id="IPR019954">
    <property type="entry name" value="Ubiquitin_CS"/>
</dbReference>
<dbReference type="SUPFAM" id="SSF54236">
    <property type="entry name" value="Ubiquitin-like"/>
    <property type="match status" value="2"/>
</dbReference>
<evidence type="ECO:0000313" key="6">
    <source>
        <dbReference type="Proteomes" id="UP000654075"/>
    </source>
</evidence>
<dbReference type="InterPro" id="IPR029071">
    <property type="entry name" value="Ubiquitin-like_domsf"/>
</dbReference>
<dbReference type="PANTHER" id="PTHR10666">
    <property type="entry name" value="UBIQUITIN"/>
    <property type="match status" value="1"/>
</dbReference>
<protein>
    <recommendedName>
        <fullName evidence="4">Ubiquitin-like domain-containing protein</fullName>
    </recommendedName>
</protein>
<dbReference type="OrthoDB" id="419317at2759"/>
<dbReference type="EMBL" id="CAJNNV010029147">
    <property type="protein sequence ID" value="CAE8627326.1"/>
    <property type="molecule type" value="Genomic_DNA"/>
</dbReference>
<feature type="compositionally biased region" description="Basic and acidic residues" evidence="3">
    <location>
        <begin position="124"/>
        <end position="135"/>
    </location>
</feature>
<dbReference type="SMART" id="SM00213">
    <property type="entry name" value="UBQ"/>
    <property type="match status" value="2"/>
</dbReference>
<proteinExistence type="inferred from homology"/>
<feature type="compositionally biased region" description="Pro residues" evidence="3">
    <location>
        <begin position="386"/>
        <end position="395"/>
    </location>
</feature>
<reference evidence="5" key="1">
    <citation type="submission" date="2021-02" db="EMBL/GenBank/DDBJ databases">
        <authorList>
            <person name="Dougan E. K."/>
            <person name="Rhodes N."/>
            <person name="Thang M."/>
            <person name="Chan C."/>
        </authorList>
    </citation>
    <scope>NUCLEOTIDE SEQUENCE</scope>
</reference>
<comment type="similarity">
    <text evidence="1">Belongs to the ubiquitin family.</text>
</comment>
<feature type="compositionally biased region" description="Polar residues" evidence="3">
    <location>
        <begin position="136"/>
        <end position="148"/>
    </location>
</feature>
<comment type="caution">
    <text evidence="5">The sequence shown here is derived from an EMBL/GenBank/DDBJ whole genome shotgun (WGS) entry which is preliminary data.</text>
</comment>
<name>A0A813GM51_POLGL</name>
<dbReference type="InterPro" id="IPR050158">
    <property type="entry name" value="Ubiquitin_ubiquitin-like"/>
</dbReference>
<evidence type="ECO:0000259" key="4">
    <source>
        <dbReference type="PROSITE" id="PS50053"/>
    </source>
</evidence>
<evidence type="ECO:0000256" key="2">
    <source>
        <dbReference type="ARBA" id="ARBA00022499"/>
    </source>
</evidence>
<accession>A0A813GM51</accession>
<dbReference type="Proteomes" id="UP000654075">
    <property type="component" value="Unassembled WGS sequence"/>
</dbReference>
<keyword evidence="6" id="KW-1185">Reference proteome</keyword>
<dbReference type="FunFam" id="3.10.20.90:FF:000222">
    <property type="entry name" value="Polyubiquitin 5"/>
    <property type="match status" value="1"/>
</dbReference>
<dbReference type="AlphaFoldDB" id="A0A813GM51"/>
<dbReference type="InterPro" id="IPR019956">
    <property type="entry name" value="Ubiquitin_dom"/>
</dbReference>
<gene>
    <name evidence="5" type="ORF">PGLA1383_LOCUS44125</name>
</gene>
<feature type="domain" description="Ubiquitin-like" evidence="4">
    <location>
        <begin position="395"/>
        <end position="467"/>
    </location>
</feature>